<evidence type="ECO:0000256" key="2">
    <source>
        <dbReference type="SAM" id="Phobius"/>
    </source>
</evidence>
<feature type="region of interest" description="Disordered" evidence="1">
    <location>
        <begin position="246"/>
        <end position="274"/>
    </location>
</feature>
<feature type="compositionally biased region" description="Pro residues" evidence="1">
    <location>
        <begin position="177"/>
        <end position="187"/>
    </location>
</feature>
<dbReference type="InterPro" id="IPR036779">
    <property type="entry name" value="LysM_dom_sf"/>
</dbReference>
<keyword evidence="2" id="KW-0812">Transmembrane</keyword>
<feature type="transmembrane region" description="Helical" evidence="2">
    <location>
        <begin position="75"/>
        <end position="105"/>
    </location>
</feature>
<dbReference type="Gene3D" id="3.10.350.10">
    <property type="entry name" value="LysM domain"/>
    <property type="match status" value="1"/>
</dbReference>
<feature type="region of interest" description="Disordered" evidence="1">
    <location>
        <begin position="1"/>
        <end position="21"/>
    </location>
</feature>
<dbReference type="Proteomes" id="UP000663937">
    <property type="component" value="Chromosome"/>
</dbReference>
<dbReference type="Pfam" id="PF01476">
    <property type="entry name" value="LysM"/>
    <property type="match status" value="1"/>
</dbReference>
<accession>A0A8A4ZL35</accession>
<evidence type="ECO:0000313" key="4">
    <source>
        <dbReference type="EMBL" id="QTE30288.1"/>
    </source>
</evidence>
<feature type="domain" description="LysM" evidence="3">
    <location>
        <begin position="207"/>
        <end position="264"/>
    </location>
</feature>
<sequence>MARIARPPASTGSGAPRPTGLPARGRLAPGPLALGALGAGAVTAGAFAAALLWRLAVLAPARPAEALRIDQLVELGVLAAGVAIACWLALGAAVAVGCAVSQAFGRTWSGGERFVARRAPALVRRLLVLAVGAGVGASAAIVPAGAQDVAPPADLGWAVTLPTGPAIDQTAAAPASQPAPAPAPASAPPTAVAPDAVVAPQAVVAPEVVVVRPGDSLWRIAAESLPAGASPAEIAAAWPRWYAANRSTVGPDPGRIHPGQELTAPATDASGELS</sequence>
<keyword evidence="2" id="KW-0472">Membrane</keyword>
<feature type="region of interest" description="Disordered" evidence="1">
    <location>
        <begin position="169"/>
        <end position="191"/>
    </location>
</feature>
<dbReference type="EMBL" id="CP071868">
    <property type="protein sequence ID" value="QTE30288.1"/>
    <property type="molecule type" value="Genomic_DNA"/>
</dbReference>
<evidence type="ECO:0000259" key="3">
    <source>
        <dbReference type="PROSITE" id="PS51782"/>
    </source>
</evidence>
<name>A0A8A4ZL35_9MICO</name>
<dbReference type="PROSITE" id="PS51782">
    <property type="entry name" value="LYSM"/>
    <property type="match status" value="1"/>
</dbReference>
<dbReference type="RefSeq" id="WP_227424617.1">
    <property type="nucleotide sequence ID" value="NZ_CP071868.1"/>
</dbReference>
<dbReference type="AlphaFoldDB" id="A0A8A4ZL35"/>
<proteinExistence type="predicted"/>
<evidence type="ECO:0000313" key="5">
    <source>
        <dbReference type="Proteomes" id="UP000663937"/>
    </source>
</evidence>
<gene>
    <name evidence="4" type="ORF">J4E96_04600</name>
</gene>
<dbReference type="CDD" id="cd00118">
    <property type="entry name" value="LysM"/>
    <property type="match status" value="1"/>
</dbReference>
<dbReference type="KEGG" id="psic:J4E96_04600"/>
<evidence type="ECO:0000256" key="1">
    <source>
        <dbReference type="SAM" id="MobiDB-lite"/>
    </source>
</evidence>
<organism evidence="4 5">
    <name type="scientific">Pengzhenrongella sicca</name>
    <dbReference type="NCBI Taxonomy" id="2819238"/>
    <lineage>
        <taxon>Bacteria</taxon>
        <taxon>Bacillati</taxon>
        <taxon>Actinomycetota</taxon>
        <taxon>Actinomycetes</taxon>
        <taxon>Micrococcales</taxon>
        <taxon>Pengzhenrongella</taxon>
    </lineage>
</organism>
<protein>
    <submittedName>
        <fullName evidence="4">LysM peptidoglycan-binding domain-containing protein</fullName>
    </submittedName>
</protein>
<feature type="transmembrane region" description="Helical" evidence="2">
    <location>
        <begin position="126"/>
        <end position="146"/>
    </location>
</feature>
<dbReference type="InterPro" id="IPR018392">
    <property type="entry name" value="LysM"/>
</dbReference>
<feature type="transmembrane region" description="Helical" evidence="2">
    <location>
        <begin position="32"/>
        <end position="55"/>
    </location>
</feature>
<keyword evidence="5" id="KW-1185">Reference proteome</keyword>
<reference evidence="4" key="1">
    <citation type="submission" date="2021-03" db="EMBL/GenBank/DDBJ databases">
        <title>Pengzhenrongella sicca gen. nov., sp. nov., a new member of suborder Micrococcineae isolated from High-Arctic tundra soil.</title>
        <authorList>
            <person name="Peng F."/>
        </authorList>
    </citation>
    <scope>NUCLEOTIDE SEQUENCE</scope>
    <source>
        <strain evidence="4">LRZ-2</strain>
    </source>
</reference>
<keyword evidence="2" id="KW-1133">Transmembrane helix</keyword>